<evidence type="ECO:0000313" key="5">
    <source>
        <dbReference type="Proteomes" id="UP000472277"/>
    </source>
</evidence>
<dbReference type="InParanoid" id="A0A674ALQ4"/>
<accession>A0A674ALQ4</accession>
<dbReference type="GO" id="GO:0002376">
    <property type="term" value="P:immune system process"/>
    <property type="evidence" value="ECO:0007669"/>
    <property type="project" value="UniProtKB-KW"/>
</dbReference>
<keyword evidence="1" id="KW-0732">Signal</keyword>
<evidence type="ECO:0000256" key="2">
    <source>
        <dbReference type="ARBA" id="ARBA00022859"/>
    </source>
</evidence>
<dbReference type="SMART" id="SM00406">
    <property type="entry name" value="IGv"/>
    <property type="match status" value="1"/>
</dbReference>
<reference evidence="4" key="2">
    <citation type="submission" date="2025-09" db="UniProtKB">
        <authorList>
            <consortium name="Ensembl"/>
        </authorList>
    </citation>
    <scope>IDENTIFICATION</scope>
</reference>
<dbReference type="AlphaFoldDB" id="A0A674ALQ4"/>
<dbReference type="InterPro" id="IPR036179">
    <property type="entry name" value="Ig-like_dom_sf"/>
</dbReference>
<dbReference type="InterPro" id="IPR007110">
    <property type="entry name" value="Ig-like_dom"/>
</dbReference>
<dbReference type="PROSITE" id="PS50835">
    <property type="entry name" value="IG_LIKE"/>
    <property type="match status" value="1"/>
</dbReference>
<dbReference type="OMA" id="NCSHTIG"/>
<protein>
    <recommendedName>
        <fullName evidence="3">Ig-like domain-containing protein</fullName>
    </recommendedName>
</protein>
<dbReference type="InterPro" id="IPR013783">
    <property type="entry name" value="Ig-like_fold"/>
</dbReference>
<organism evidence="4 5">
    <name type="scientific">Salmo trutta</name>
    <name type="common">Brown trout</name>
    <dbReference type="NCBI Taxonomy" id="8032"/>
    <lineage>
        <taxon>Eukaryota</taxon>
        <taxon>Metazoa</taxon>
        <taxon>Chordata</taxon>
        <taxon>Craniata</taxon>
        <taxon>Vertebrata</taxon>
        <taxon>Euteleostomi</taxon>
        <taxon>Actinopterygii</taxon>
        <taxon>Neopterygii</taxon>
        <taxon>Teleostei</taxon>
        <taxon>Protacanthopterygii</taxon>
        <taxon>Salmoniformes</taxon>
        <taxon>Salmonidae</taxon>
        <taxon>Salmoninae</taxon>
        <taxon>Salmo</taxon>
    </lineage>
</organism>
<dbReference type="GO" id="GO:0007166">
    <property type="term" value="P:cell surface receptor signaling pathway"/>
    <property type="evidence" value="ECO:0007669"/>
    <property type="project" value="TreeGrafter"/>
</dbReference>
<dbReference type="Pfam" id="PF07686">
    <property type="entry name" value="V-set"/>
    <property type="match status" value="1"/>
</dbReference>
<dbReference type="InterPro" id="IPR003599">
    <property type="entry name" value="Ig_sub"/>
</dbReference>
<dbReference type="Ensembl" id="ENSSTUT00000063130.1">
    <property type="protein sequence ID" value="ENSSTUP00000059990.1"/>
    <property type="gene ID" value="ENSSTUG00000025851.1"/>
</dbReference>
<evidence type="ECO:0000259" key="3">
    <source>
        <dbReference type="PROSITE" id="PS50835"/>
    </source>
</evidence>
<dbReference type="InterPro" id="IPR013106">
    <property type="entry name" value="Ig_V-set"/>
</dbReference>
<dbReference type="SMART" id="SM00409">
    <property type="entry name" value="IG"/>
    <property type="match status" value="1"/>
</dbReference>
<dbReference type="SUPFAM" id="SSF48726">
    <property type="entry name" value="Immunoglobulin"/>
    <property type="match status" value="1"/>
</dbReference>
<dbReference type="PANTHER" id="PTHR23268">
    <property type="entry name" value="T-CELL RECEPTOR BETA CHAIN"/>
    <property type="match status" value="1"/>
</dbReference>
<dbReference type="Proteomes" id="UP000472277">
    <property type="component" value="Unassembled WGS sequence"/>
</dbReference>
<sequence length="146" mass="16540">MTDCIETIGLHNKSLGAQTNHNFWSYYLQIEVTQIPTILWGLKGSDTPMNCSHTKGSTYFQMYWYRQLPGEGMKQVAFTIPNSKPEYSGDFSEDKFSAKKTVVESGSFTVKKLEAGDSGMYFCAVSEHSDTDNKYSCTKTPVFHRM</sequence>
<dbReference type="GeneTree" id="ENSGT00990000207001"/>
<dbReference type="PANTHER" id="PTHR23268:SF102">
    <property type="entry name" value="IMMUNOGLOBULIN V-SET DOMAIN-CONTAINING PROTEIN"/>
    <property type="match status" value="1"/>
</dbReference>
<dbReference type="GO" id="GO:0005886">
    <property type="term" value="C:plasma membrane"/>
    <property type="evidence" value="ECO:0007669"/>
    <property type="project" value="TreeGrafter"/>
</dbReference>
<keyword evidence="5" id="KW-1185">Reference proteome</keyword>
<name>A0A674ALQ4_SALTR</name>
<feature type="domain" description="Ig-like" evidence="3">
    <location>
        <begin position="43"/>
        <end position="136"/>
    </location>
</feature>
<keyword evidence="2" id="KW-0391">Immunity</keyword>
<evidence type="ECO:0000313" key="4">
    <source>
        <dbReference type="Ensembl" id="ENSSTUP00000059990.1"/>
    </source>
</evidence>
<reference evidence="4" key="1">
    <citation type="submission" date="2025-08" db="UniProtKB">
        <authorList>
            <consortium name="Ensembl"/>
        </authorList>
    </citation>
    <scope>IDENTIFICATION</scope>
</reference>
<evidence type="ECO:0000256" key="1">
    <source>
        <dbReference type="ARBA" id="ARBA00022729"/>
    </source>
</evidence>
<dbReference type="InterPro" id="IPR050413">
    <property type="entry name" value="TCR_beta_variable"/>
</dbReference>
<proteinExistence type="predicted"/>
<dbReference type="Gene3D" id="2.60.40.10">
    <property type="entry name" value="Immunoglobulins"/>
    <property type="match status" value="1"/>
</dbReference>